<dbReference type="PANTHER" id="PTHR16002">
    <property type="entry name" value="TRANSMEMBRANE PROTEIN 248-LIKE"/>
    <property type="match status" value="1"/>
</dbReference>
<comment type="subcellular location">
    <subcellularLocation>
        <location evidence="1">Membrane</location>
    </subcellularLocation>
</comment>
<evidence type="ECO:0000256" key="1">
    <source>
        <dbReference type="ARBA" id="ARBA00004370"/>
    </source>
</evidence>
<evidence type="ECO:0000256" key="4">
    <source>
        <dbReference type="ARBA" id="ARBA00023136"/>
    </source>
</evidence>
<accession>A0AAE1K2Y8</accession>
<dbReference type="Pfam" id="PF14940">
    <property type="entry name" value="TMEM219"/>
    <property type="match status" value="1"/>
</dbReference>
<dbReference type="InterPro" id="IPR039493">
    <property type="entry name" value="TMEM248/TMEM219"/>
</dbReference>
<dbReference type="AlphaFoldDB" id="A0AAE1K2Y8"/>
<feature type="transmembrane region" description="Helical" evidence="5">
    <location>
        <begin position="277"/>
        <end position="297"/>
    </location>
</feature>
<feature type="transmembrane region" description="Helical" evidence="5">
    <location>
        <begin position="51"/>
        <end position="72"/>
    </location>
</feature>
<feature type="domain" description="TMEM248/TMEM219" evidence="6">
    <location>
        <begin position="42"/>
        <end position="251"/>
    </location>
</feature>
<keyword evidence="3 5" id="KW-1133">Transmembrane helix</keyword>
<evidence type="ECO:0000259" key="6">
    <source>
        <dbReference type="Pfam" id="PF14940"/>
    </source>
</evidence>
<evidence type="ECO:0000313" key="7">
    <source>
        <dbReference type="EMBL" id="KAK3862659.1"/>
    </source>
</evidence>
<evidence type="ECO:0000256" key="5">
    <source>
        <dbReference type="SAM" id="Phobius"/>
    </source>
</evidence>
<protein>
    <recommendedName>
        <fullName evidence="6">TMEM248/TMEM219 domain-containing protein</fullName>
    </recommendedName>
</protein>
<dbReference type="PANTHER" id="PTHR16002:SF4">
    <property type="entry name" value="TMEM248_TMEM219 DOMAIN-CONTAINING PROTEIN"/>
    <property type="match status" value="1"/>
</dbReference>
<keyword evidence="4 5" id="KW-0472">Membrane</keyword>
<dbReference type="Proteomes" id="UP001286313">
    <property type="component" value="Unassembled WGS sequence"/>
</dbReference>
<evidence type="ECO:0000256" key="2">
    <source>
        <dbReference type="ARBA" id="ARBA00022692"/>
    </source>
</evidence>
<sequence>MLGKRRQADLATLLEQQQKGHVASHSAFPTEKAQMAGCSGIREFMGSRPPVAVFFASIAVFALTLVSVSLYLQSHKTQILNPDIEDWNSFYNTLSNLEICFPNQYSPRMAKMRRSERELPSIASSVPPTMSSNMTNDATDNVTVSVMADVHVLKSQHSLFGVTLHAVLPASHLGLKRDPSVLDITMQLPTKKSKKWVACLLFTGPAHLLPNSPITPPNCSLSMQSSKKIEVELGGGWLAGDSEWCQNDVVGSLTVMPKDELNVYLTEGDVTLIQMHILYTTCLLGVMMLGILLYLVCGRRCATLRSHQAVVAVAPDKVPLNP</sequence>
<dbReference type="InterPro" id="IPR039587">
    <property type="entry name" value="TMEM248/TMEM219_dom"/>
</dbReference>
<comment type="caution">
    <text evidence="7">The sequence shown here is derived from an EMBL/GenBank/DDBJ whole genome shotgun (WGS) entry which is preliminary data.</text>
</comment>
<dbReference type="GO" id="GO:0016020">
    <property type="term" value="C:membrane"/>
    <property type="evidence" value="ECO:0007669"/>
    <property type="project" value="UniProtKB-SubCell"/>
</dbReference>
<keyword evidence="2 5" id="KW-0812">Transmembrane</keyword>
<gene>
    <name evidence="7" type="ORF">Pcinc_031497</name>
</gene>
<evidence type="ECO:0000256" key="3">
    <source>
        <dbReference type="ARBA" id="ARBA00022989"/>
    </source>
</evidence>
<organism evidence="7 8">
    <name type="scientific">Petrolisthes cinctipes</name>
    <name type="common">Flat porcelain crab</name>
    <dbReference type="NCBI Taxonomy" id="88211"/>
    <lineage>
        <taxon>Eukaryota</taxon>
        <taxon>Metazoa</taxon>
        <taxon>Ecdysozoa</taxon>
        <taxon>Arthropoda</taxon>
        <taxon>Crustacea</taxon>
        <taxon>Multicrustacea</taxon>
        <taxon>Malacostraca</taxon>
        <taxon>Eumalacostraca</taxon>
        <taxon>Eucarida</taxon>
        <taxon>Decapoda</taxon>
        <taxon>Pleocyemata</taxon>
        <taxon>Anomura</taxon>
        <taxon>Galatheoidea</taxon>
        <taxon>Porcellanidae</taxon>
        <taxon>Petrolisthes</taxon>
    </lineage>
</organism>
<dbReference type="EMBL" id="JAWQEG010004186">
    <property type="protein sequence ID" value="KAK3862659.1"/>
    <property type="molecule type" value="Genomic_DNA"/>
</dbReference>
<evidence type="ECO:0000313" key="8">
    <source>
        <dbReference type="Proteomes" id="UP001286313"/>
    </source>
</evidence>
<keyword evidence="8" id="KW-1185">Reference proteome</keyword>
<name>A0AAE1K2Y8_PETCI</name>
<proteinExistence type="predicted"/>
<reference evidence="7" key="1">
    <citation type="submission" date="2023-10" db="EMBL/GenBank/DDBJ databases">
        <title>Genome assemblies of two species of porcelain crab, Petrolisthes cinctipes and Petrolisthes manimaculis (Anomura: Porcellanidae).</title>
        <authorList>
            <person name="Angst P."/>
        </authorList>
    </citation>
    <scope>NUCLEOTIDE SEQUENCE</scope>
    <source>
        <strain evidence="7">PB745_01</strain>
        <tissue evidence="7">Gill</tissue>
    </source>
</reference>